<evidence type="ECO:0000256" key="7">
    <source>
        <dbReference type="ARBA" id="ARBA00023002"/>
    </source>
</evidence>
<evidence type="ECO:0000256" key="10">
    <source>
        <dbReference type="ARBA" id="ARBA00047572"/>
    </source>
</evidence>
<keyword evidence="5" id="KW-0575">Peroxidase</keyword>
<keyword evidence="8" id="KW-0676">Redox-active center</keyword>
<reference evidence="12 13" key="1">
    <citation type="journal article" date="2020" name="J Geophys Res Biogeosci">
        <title>Magnetotaxis as an Adaptation to Enable Bacterial Shuttling of Microbial Sulfur and Sulfur Cycling Across Aquatic Oxic#Anoxic Interfaces.</title>
        <authorList>
            <person name="Li J."/>
            <person name="Liu P."/>
            <person name="Wang J."/>
            <person name="Roberts A.P."/>
            <person name="Pan Y."/>
        </authorList>
    </citation>
    <scope>NUCLEOTIDE SEQUENCE [LARGE SCALE GENOMIC DNA]</scope>
    <source>
        <strain evidence="12 13">MYR-1_YQ</strain>
    </source>
</reference>
<dbReference type="InterPro" id="IPR019479">
    <property type="entry name" value="Peroxiredoxin_C"/>
</dbReference>
<comment type="catalytic activity">
    <reaction evidence="10">
        <text>a hydroperoxide + NADH + H(+) = an alcohol + NAD(+) + H2O</text>
        <dbReference type="Rhea" id="RHEA:62628"/>
        <dbReference type="ChEBI" id="CHEBI:15377"/>
        <dbReference type="ChEBI" id="CHEBI:15378"/>
        <dbReference type="ChEBI" id="CHEBI:30879"/>
        <dbReference type="ChEBI" id="CHEBI:35924"/>
        <dbReference type="ChEBI" id="CHEBI:57540"/>
        <dbReference type="ChEBI" id="CHEBI:57945"/>
        <dbReference type="EC" id="1.11.1.26"/>
    </reaction>
</comment>
<evidence type="ECO:0000256" key="1">
    <source>
        <dbReference type="ARBA" id="ARBA00009796"/>
    </source>
</evidence>
<proteinExistence type="inferred from homology"/>
<evidence type="ECO:0000256" key="4">
    <source>
        <dbReference type="ARBA" id="ARBA00017462"/>
    </source>
</evidence>
<dbReference type="EC" id="1.11.1.26" evidence="3"/>
<gene>
    <name evidence="12" type="ORF">HWQ67_10110</name>
</gene>
<name>A0ABS6RZ68_9BACT</name>
<protein>
    <recommendedName>
        <fullName evidence="4">Alkyl hydroperoxide reductase C</fullName>
        <ecNumber evidence="3">1.11.1.26</ecNumber>
    </recommendedName>
    <alternativeName>
        <fullName evidence="9">Peroxiredoxin</fullName>
    </alternativeName>
</protein>
<dbReference type="Pfam" id="PF10417">
    <property type="entry name" value="1-cysPrx_C"/>
    <property type="match status" value="1"/>
</dbReference>
<accession>A0ABS6RZ68</accession>
<dbReference type="InterPro" id="IPR024706">
    <property type="entry name" value="Peroxiredoxin_AhpC-typ"/>
</dbReference>
<dbReference type="Gene3D" id="3.40.30.10">
    <property type="entry name" value="Glutaredoxin"/>
    <property type="match status" value="1"/>
</dbReference>
<evidence type="ECO:0000256" key="6">
    <source>
        <dbReference type="ARBA" id="ARBA00022862"/>
    </source>
</evidence>
<dbReference type="InterPro" id="IPR050217">
    <property type="entry name" value="Peroxiredoxin"/>
</dbReference>
<dbReference type="CDD" id="cd03015">
    <property type="entry name" value="PRX_Typ2cys"/>
    <property type="match status" value="1"/>
</dbReference>
<comment type="similarity">
    <text evidence="1">Belongs to the peroxiredoxin family. AhpC/Prx1 subfamily.</text>
</comment>
<organism evidence="12 13">
    <name type="scientific">Candidatus Magnetobacterium casense</name>
    <dbReference type="NCBI Taxonomy" id="1455061"/>
    <lineage>
        <taxon>Bacteria</taxon>
        <taxon>Pseudomonadati</taxon>
        <taxon>Nitrospirota</taxon>
        <taxon>Thermodesulfovibrionia</taxon>
        <taxon>Thermodesulfovibrionales</taxon>
        <taxon>Candidatus Magnetobacteriaceae</taxon>
        <taxon>Candidatus Magnetobacterium</taxon>
    </lineage>
</organism>
<evidence type="ECO:0000256" key="2">
    <source>
        <dbReference type="ARBA" id="ARBA00011654"/>
    </source>
</evidence>
<dbReference type="PIRSF" id="PIRSF000239">
    <property type="entry name" value="AHPC"/>
    <property type="match status" value="1"/>
</dbReference>
<evidence type="ECO:0000313" key="13">
    <source>
        <dbReference type="Proteomes" id="UP001196980"/>
    </source>
</evidence>
<dbReference type="PANTHER" id="PTHR10681:SF121">
    <property type="entry name" value="ALKYL HYDROPEROXIDE REDUCTASE C"/>
    <property type="match status" value="1"/>
</dbReference>
<evidence type="ECO:0000256" key="3">
    <source>
        <dbReference type="ARBA" id="ARBA00013021"/>
    </source>
</evidence>
<evidence type="ECO:0000256" key="8">
    <source>
        <dbReference type="ARBA" id="ARBA00023284"/>
    </source>
</evidence>
<comment type="caution">
    <text evidence="12">The sequence shown here is derived from an EMBL/GenBank/DDBJ whole genome shotgun (WGS) entry which is preliminary data.</text>
</comment>
<feature type="domain" description="Thioredoxin" evidence="11">
    <location>
        <begin position="8"/>
        <end position="167"/>
    </location>
</feature>
<evidence type="ECO:0000256" key="9">
    <source>
        <dbReference type="ARBA" id="ARBA00032077"/>
    </source>
</evidence>
<keyword evidence="13" id="KW-1185">Reference proteome</keyword>
<evidence type="ECO:0000259" key="11">
    <source>
        <dbReference type="PROSITE" id="PS51352"/>
    </source>
</evidence>
<dbReference type="PROSITE" id="PS51352">
    <property type="entry name" value="THIOREDOXIN_2"/>
    <property type="match status" value="1"/>
</dbReference>
<dbReference type="InterPro" id="IPR013766">
    <property type="entry name" value="Thioredoxin_domain"/>
</dbReference>
<dbReference type="Proteomes" id="UP001196980">
    <property type="component" value="Unassembled WGS sequence"/>
</dbReference>
<dbReference type="InterPro" id="IPR000866">
    <property type="entry name" value="AhpC/TSA"/>
</dbReference>
<sequence length="203" mass="22969">MDDMCCSLRVGQQVPDFKLETYEPAKGQFAEVSLEDLTEQGKWVVLVFYPADFTFVCATEFEAIAERYEEFKKLGAEVITISTDTKFVHLAWQRDEKSLANVKHIMGADHTAYVSRLFGVYNEANGLDLRGTFIISPDGILLNSEINFYNLGRNFDEVLRKLKANTYLSKHGEEACPAKWQKDGDKTLKPSADLVGKVFEALH</sequence>
<dbReference type="EMBL" id="JABXWD010000171">
    <property type="protein sequence ID" value="MBV6341939.1"/>
    <property type="molecule type" value="Genomic_DNA"/>
</dbReference>
<keyword evidence="7" id="KW-0560">Oxidoreductase</keyword>
<keyword evidence="6" id="KW-0049">Antioxidant</keyword>
<comment type="subunit">
    <text evidence="2">Homodimer; disulfide-linked, upon oxidation. 5 homodimers assemble to form a ring-like decamer.</text>
</comment>
<dbReference type="SUPFAM" id="SSF52833">
    <property type="entry name" value="Thioredoxin-like"/>
    <property type="match status" value="1"/>
</dbReference>
<dbReference type="Pfam" id="PF00578">
    <property type="entry name" value="AhpC-TSA"/>
    <property type="match status" value="1"/>
</dbReference>
<dbReference type="PANTHER" id="PTHR10681">
    <property type="entry name" value="THIOREDOXIN PEROXIDASE"/>
    <property type="match status" value="1"/>
</dbReference>
<evidence type="ECO:0000313" key="12">
    <source>
        <dbReference type="EMBL" id="MBV6341939.1"/>
    </source>
</evidence>
<evidence type="ECO:0000256" key="5">
    <source>
        <dbReference type="ARBA" id="ARBA00022559"/>
    </source>
</evidence>
<dbReference type="InterPro" id="IPR036249">
    <property type="entry name" value="Thioredoxin-like_sf"/>
</dbReference>